<dbReference type="InterPro" id="IPR016187">
    <property type="entry name" value="CTDL_fold"/>
</dbReference>
<protein>
    <recommendedName>
        <fullName evidence="1">C-type lectin domain-containing protein</fullName>
    </recommendedName>
</protein>
<dbReference type="Ensembl" id="ENSPRET00000010739.1">
    <property type="protein sequence ID" value="ENSPREP00000010614.1"/>
    <property type="gene ID" value="ENSPREG00000007249.1"/>
</dbReference>
<proteinExistence type="predicted"/>
<evidence type="ECO:0000313" key="2">
    <source>
        <dbReference type="Ensembl" id="ENSPREP00000010614.1"/>
    </source>
</evidence>
<sequence>MTQITSIGFFFSFLKFEYSNKNYLMDCQLYEFHYINENKTWTEAQQYCREKHTDLVTVTNMKNMKRLINMSSGDINEAWIGLYDQTYGNRKWFWSLPAVEFNESETNWATGEPNGGYSCVVKTRCLMREGNGLYIRTSCKV</sequence>
<reference evidence="3" key="1">
    <citation type="submission" date="2013-11" db="EMBL/GenBank/DDBJ databases">
        <title>The genomic landscape of the Guanapo guppy.</title>
        <authorList>
            <person name="Kuenstner A."/>
            <person name="Dreyer C."/>
        </authorList>
    </citation>
    <scope>NUCLEOTIDE SEQUENCE</scope>
    <source>
        <strain evidence="3">Guanapo</strain>
    </source>
</reference>
<dbReference type="Pfam" id="PF00059">
    <property type="entry name" value="Lectin_C"/>
    <property type="match status" value="1"/>
</dbReference>
<dbReference type="AlphaFoldDB" id="A0A3P9NM55"/>
<dbReference type="InterPro" id="IPR001304">
    <property type="entry name" value="C-type_lectin-like"/>
</dbReference>
<evidence type="ECO:0000313" key="3">
    <source>
        <dbReference type="Proteomes" id="UP000242638"/>
    </source>
</evidence>
<dbReference type="PANTHER" id="PTHR45784:SF3">
    <property type="entry name" value="C-TYPE LECTIN DOMAIN FAMILY 4 MEMBER K-LIKE-RELATED"/>
    <property type="match status" value="1"/>
</dbReference>
<keyword evidence="3" id="KW-1185">Reference proteome</keyword>
<dbReference type="PANTHER" id="PTHR45784">
    <property type="entry name" value="C-TYPE LECTIN DOMAIN FAMILY 20 MEMBER A-RELATED"/>
    <property type="match status" value="1"/>
</dbReference>
<reference evidence="2" key="3">
    <citation type="submission" date="2025-09" db="UniProtKB">
        <authorList>
            <consortium name="Ensembl"/>
        </authorList>
    </citation>
    <scope>IDENTIFICATION</scope>
    <source>
        <strain evidence="2">Guanapo</strain>
    </source>
</reference>
<accession>A0A3P9NM55</accession>
<evidence type="ECO:0000259" key="1">
    <source>
        <dbReference type="PROSITE" id="PS50041"/>
    </source>
</evidence>
<dbReference type="InterPro" id="IPR016186">
    <property type="entry name" value="C-type_lectin-like/link_sf"/>
</dbReference>
<feature type="domain" description="C-type lectin" evidence="1">
    <location>
        <begin position="23"/>
        <end position="141"/>
    </location>
</feature>
<reference evidence="2" key="2">
    <citation type="submission" date="2025-08" db="UniProtKB">
        <authorList>
            <consortium name="Ensembl"/>
        </authorList>
    </citation>
    <scope>IDENTIFICATION</scope>
    <source>
        <strain evidence="2">Guanapo</strain>
    </source>
</reference>
<name>A0A3P9NM55_POERE</name>
<dbReference type="SMART" id="SM00034">
    <property type="entry name" value="CLECT"/>
    <property type="match status" value="1"/>
</dbReference>
<dbReference type="SUPFAM" id="SSF56436">
    <property type="entry name" value="C-type lectin-like"/>
    <property type="match status" value="1"/>
</dbReference>
<dbReference type="Proteomes" id="UP000242638">
    <property type="component" value="Unassembled WGS sequence"/>
</dbReference>
<dbReference type="Bgee" id="ENSPREG00000007249">
    <property type="expression patterns" value="Expressed in caudal fin and 1 other cell type or tissue"/>
</dbReference>
<organism evidence="2 3">
    <name type="scientific">Poecilia reticulata</name>
    <name type="common">Guppy</name>
    <name type="synonym">Acanthophacelus reticulatus</name>
    <dbReference type="NCBI Taxonomy" id="8081"/>
    <lineage>
        <taxon>Eukaryota</taxon>
        <taxon>Metazoa</taxon>
        <taxon>Chordata</taxon>
        <taxon>Craniata</taxon>
        <taxon>Vertebrata</taxon>
        <taxon>Euteleostomi</taxon>
        <taxon>Actinopterygii</taxon>
        <taxon>Neopterygii</taxon>
        <taxon>Teleostei</taxon>
        <taxon>Neoteleostei</taxon>
        <taxon>Acanthomorphata</taxon>
        <taxon>Ovalentaria</taxon>
        <taxon>Atherinomorphae</taxon>
        <taxon>Cyprinodontiformes</taxon>
        <taxon>Poeciliidae</taxon>
        <taxon>Poeciliinae</taxon>
        <taxon>Poecilia</taxon>
    </lineage>
</organism>
<dbReference type="PROSITE" id="PS50041">
    <property type="entry name" value="C_TYPE_LECTIN_2"/>
    <property type="match status" value="1"/>
</dbReference>
<dbReference type="OMA" id="LMREGNG"/>
<dbReference type="GeneTree" id="ENSGT01030000234892"/>
<dbReference type="Gene3D" id="3.10.100.10">
    <property type="entry name" value="Mannose-Binding Protein A, subunit A"/>
    <property type="match status" value="1"/>
</dbReference>